<dbReference type="AlphaFoldDB" id="A0A0M3I8B2"/>
<evidence type="ECO:0000313" key="1">
    <source>
        <dbReference type="Proteomes" id="UP000036681"/>
    </source>
</evidence>
<protein>
    <submittedName>
        <fullName evidence="2">EGF-like domain-containing protein</fullName>
    </submittedName>
</protein>
<sequence length="110" mass="11935">MGGGCACYNSGSDAFKCKNGWLCAQRVSWPGDVGERCEVPGSSYPAAHLKELVSERKWGGGGWEAGVRATTAEAMRSSVRTAGYVRKEYLGQGMWARGARFQAVRIQLRT</sequence>
<accession>A0A0M3I8B2</accession>
<dbReference type="WBParaSite" id="ALUE_0001355701-mRNA-1">
    <property type="protein sequence ID" value="ALUE_0001355701-mRNA-1"/>
    <property type="gene ID" value="ALUE_0001355701"/>
</dbReference>
<proteinExistence type="predicted"/>
<dbReference type="Proteomes" id="UP000036681">
    <property type="component" value="Unplaced"/>
</dbReference>
<name>A0A0M3I8B2_ASCLU</name>
<keyword evidence="1" id="KW-1185">Reference proteome</keyword>
<evidence type="ECO:0000313" key="2">
    <source>
        <dbReference type="WBParaSite" id="ALUE_0001355701-mRNA-1"/>
    </source>
</evidence>
<reference evidence="2" key="1">
    <citation type="submission" date="2017-02" db="UniProtKB">
        <authorList>
            <consortium name="WormBaseParasite"/>
        </authorList>
    </citation>
    <scope>IDENTIFICATION</scope>
</reference>
<organism evidence="1 2">
    <name type="scientific">Ascaris lumbricoides</name>
    <name type="common">Giant roundworm</name>
    <dbReference type="NCBI Taxonomy" id="6252"/>
    <lineage>
        <taxon>Eukaryota</taxon>
        <taxon>Metazoa</taxon>
        <taxon>Ecdysozoa</taxon>
        <taxon>Nematoda</taxon>
        <taxon>Chromadorea</taxon>
        <taxon>Rhabditida</taxon>
        <taxon>Spirurina</taxon>
        <taxon>Ascaridomorpha</taxon>
        <taxon>Ascaridoidea</taxon>
        <taxon>Ascarididae</taxon>
        <taxon>Ascaris</taxon>
    </lineage>
</organism>